<evidence type="ECO:0000259" key="3">
    <source>
        <dbReference type="Pfam" id="PF13439"/>
    </source>
</evidence>
<feature type="domain" description="Glycosyl transferase family 1" evidence="2">
    <location>
        <begin position="170"/>
        <end position="313"/>
    </location>
</feature>
<protein>
    <submittedName>
        <fullName evidence="4">Glycosyltransferase family 1 protein</fullName>
    </submittedName>
</protein>
<dbReference type="Gene3D" id="3.40.50.2000">
    <property type="entry name" value="Glycogen Phosphorylase B"/>
    <property type="match status" value="2"/>
</dbReference>
<accession>A0AAJ5W7P7</accession>
<sequence length="348" mass="40522">MKIVFDAERMKYPYTGLFEYCLQLGESLLQLKPKEDELIFYIRKEDEKFFSQNIHGLHQKSFHKFIFPRYKGIDIWHTTYQSTLYIPKNKQIKKVLTIHDLNFLYEKKSVEKQQKYLKKVQHNVDMADHIVAISEFTKQDILKHLKIANKPVSVIYNGCVVKSFPEHINVNISSSKPFLFALGTVIPKKNFHVLLPLLVENDYELIIAGKADEAYKTRIMEQAKLLGVADRVKIVGPISSEDKYLYYKHCKTFLFPSLAEGFGIPAIEAMFFGKPVFLSTKTSLPEIGGNLAYYFETFEPADMQKVFREGLEHYEKTNPAEAITQHAMQFSWEKCAKAYWTIYESLHT</sequence>
<evidence type="ECO:0000256" key="1">
    <source>
        <dbReference type="ARBA" id="ARBA00022679"/>
    </source>
</evidence>
<reference evidence="4" key="1">
    <citation type="submission" date="2023-03" db="EMBL/GenBank/DDBJ databases">
        <title>Andean soil-derived lignocellulolytic bacterial consortium as a source of novel taxa and putative plastic-active enzymes.</title>
        <authorList>
            <person name="Diaz-Garcia L."/>
            <person name="Chuvochina M."/>
            <person name="Feuerriegel G."/>
            <person name="Bunk B."/>
            <person name="Sproer C."/>
            <person name="Streit W.R."/>
            <person name="Rodriguez L.M."/>
            <person name="Overmann J."/>
            <person name="Jimenez D.J."/>
        </authorList>
    </citation>
    <scope>NUCLEOTIDE SEQUENCE</scope>
    <source>
        <strain evidence="4">MAG 3858</strain>
    </source>
</reference>
<name>A0AAJ5W7P7_9SPHI</name>
<dbReference type="InterPro" id="IPR001296">
    <property type="entry name" value="Glyco_trans_1"/>
</dbReference>
<dbReference type="Proteomes" id="UP001214530">
    <property type="component" value="Chromosome"/>
</dbReference>
<dbReference type="InterPro" id="IPR028098">
    <property type="entry name" value="Glyco_trans_4-like_N"/>
</dbReference>
<dbReference type="Pfam" id="PF00534">
    <property type="entry name" value="Glycos_transf_1"/>
    <property type="match status" value="1"/>
</dbReference>
<dbReference type="EMBL" id="CP119313">
    <property type="protein sequence ID" value="WEK20093.1"/>
    <property type="molecule type" value="Genomic_DNA"/>
</dbReference>
<dbReference type="Pfam" id="PF13439">
    <property type="entry name" value="Glyco_transf_4"/>
    <property type="match status" value="1"/>
</dbReference>
<dbReference type="GO" id="GO:0016757">
    <property type="term" value="F:glycosyltransferase activity"/>
    <property type="evidence" value="ECO:0007669"/>
    <property type="project" value="InterPro"/>
</dbReference>
<evidence type="ECO:0000259" key="2">
    <source>
        <dbReference type="Pfam" id="PF00534"/>
    </source>
</evidence>
<feature type="domain" description="Glycosyltransferase subfamily 4-like N-terminal" evidence="3">
    <location>
        <begin position="70"/>
        <end position="158"/>
    </location>
</feature>
<evidence type="ECO:0000313" key="5">
    <source>
        <dbReference type="Proteomes" id="UP001214530"/>
    </source>
</evidence>
<dbReference type="CDD" id="cd03809">
    <property type="entry name" value="GT4_MtfB-like"/>
    <property type="match status" value="1"/>
</dbReference>
<keyword evidence="1" id="KW-0808">Transferase</keyword>
<dbReference type="PANTHER" id="PTHR46401:SF2">
    <property type="entry name" value="GLYCOSYLTRANSFERASE WBBK-RELATED"/>
    <property type="match status" value="1"/>
</dbReference>
<evidence type="ECO:0000313" key="4">
    <source>
        <dbReference type="EMBL" id="WEK20093.1"/>
    </source>
</evidence>
<dbReference type="AlphaFoldDB" id="A0AAJ5W7P7"/>
<dbReference type="SUPFAM" id="SSF53756">
    <property type="entry name" value="UDP-Glycosyltransferase/glycogen phosphorylase"/>
    <property type="match status" value="1"/>
</dbReference>
<gene>
    <name evidence="4" type="ORF">P0Y49_02880</name>
</gene>
<dbReference type="GO" id="GO:0009103">
    <property type="term" value="P:lipopolysaccharide biosynthetic process"/>
    <property type="evidence" value="ECO:0007669"/>
    <property type="project" value="TreeGrafter"/>
</dbReference>
<organism evidence="4 5">
    <name type="scientific">Candidatus Pedobacter colombiensis</name>
    <dbReference type="NCBI Taxonomy" id="3121371"/>
    <lineage>
        <taxon>Bacteria</taxon>
        <taxon>Pseudomonadati</taxon>
        <taxon>Bacteroidota</taxon>
        <taxon>Sphingobacteriia</taxon>
        <taxon>Sphingobacteriales</taxon>
        <taxon>Sphingobacteriaceae</taxon>
        <taxon>Pedobacter</taxon>
    </lineage>
</organism>
<dbReference type="PANTHER" id="PTHR46401">
    <property type="entry name" value="GLYCOSYLTRANSFERASE WBBK-RELATED"/>
    <property type="match status" value="1"/>
</dbReference>
<proteinExistence type="predicted"/>